<dbReference type="AlphaFoldDB" id="A0A382F1V5"/>
<feature type="non-terminal residue" evidence="1">
    <location>
        <position position="1"/>
    </location>
</feature>
<accession>A0A382F1V5</accession>
<organism evidence="1">
    <name type="scientific">marine metagenome</name>
    <dbReference type="NCBI Taxonomy" id="408172"/>
    <lineage>
        <taxon>unclassified sequences</taxon>
        <taxon>metagenomes</taxon>
        <taxon>ecological metagenomes</taxon>
    </lineage>
</organism>
<proteinExistence type="predicted"/>
<reference evidence="1" key="1">
    <citation type="submission" date="2018-05" db="EMBL/GenBank/DDBJ databases">
        <authorList>
            <person name="Lanie J.A."/>
            <person name="Ng W.-L."/>
            <person name="Kazmierczak K.M."/>
            <person name="Andrzejewski T.M."/>
            <person name="Davidsen T.M."/>
            <person name="Wayne K.J."/>
            <person name="Tettelin H."/>
            <person name="Glass J.I."/>
            <person name="Rusch D."/>
            <person name="Podicherti R."/>
            <person name="Tsui H.-C.T."/>
            <person name="Winkler M.E."/>
        </authorList>
    </citation>
    <scope>NUCLEOTIDE SEQUENCE</scope>
</reference>
<gene>
    <name evidence="1" type="ORF">METZ01_LOCUS209037</name>
</gene>
<dbReference type="EMBL" id="UINC01047208">
    <property type="protein sequence ID" value="SVB56183.1"/>
    <property type="molecule type" value="Genomic_DNA"/>
</dbReference>
<name>A0A382F1V5_9ZZZZ</name>
<protein>
    <submittedName>
        <fullName evidence="1">Uncharacterized protein</fullName>
    </submittedName>
</protein>
<sequence length="91" mass="10276">FFQTYGFVTGPSRISDKLSGAMASGQEKIDILIWAKFPAEAFHMELYQTLGAIRGELDGAVRLGRVKPQDIKFLSRKYWIEKIDLAPPEKS</sequence>
<evidence type="ECO:0000313" key="1">
    <source>
        <dbReference type="EMBL" id="SVB56183.1"/>
    </source>
</evidence>